<dbReference type="InterPro" id="IPR040632">
    <property type="entry name" value="Sulfotransfer_4"/>
</dbReference>
<evidence type="ECO:0000313" key="2">
    <source>
        <dbReference type="Proteomes" id="UP001433268"/>
    </source>
</evidence>
<dbReference type="InterPro" id="IPR027417">
    <property type="entry name" value="P-loop_NTPase"/>
</dbReference>
<organism evidence="1 2">
    <name type="scientific">Apiospora hydei</name>
    <dbReference type="NCBI Taxonomy" id="1337664"/>
    <lineage>
        <taxon>Eukaryota</taxon>
        <taxon>Fungi</taxon>
        <taxon>Dikarya</taxon>
        <taxon>Ascomycota</taxon>
        <taxon>Pezizomycotina</taxon>
        <taxon>Sordariomycetes</taxon>
        <taxon>Xylariomycetidae</taxon>
        <taxon>Amphisphaeriales</taxon>
        <taxon>Apiosporaceae</taxon>
        <taxon>Apiospora</taxon>
    </lineage>
</organism>
<dbReference type="RefSeq" id="XP_066663099.1">
    <property type="nucleotide sequence ID" value="XM_066817407.1"/>
</dbReference>
<dbReference type="Proteomes" id="UP001433268">
    <property type="component" value="Unassembled WGS sequence"/>
</dbReference>
<dbReference type="SUPFAM" id="SSF52540">
    <property type="entry name" value="P-loop containing nucleoside triphosphate hydrolases"/>
    <property type="match status" value="1"/>
</dbReference>
<sequence>MSIIFSWLEKLLYDLPAPKPGPNKSMQVLCLGPGRSGTESLRNALLILGYDAVFHGYEGMTRVPMTHQAWVKLMRRKFDDTSSPDHTITRADFEAIIGDCEAVTDMPCVNFARELVEAFPEAKVIVNTRELDAWYASYQSTFERYRGGWSGFHNWARSWFCAELYWLQRSGEYNFERFWNGDSRATAKWRYREHVAMVKGSVPPDQLLEWKVQDGWEPLCEFLGKGVPKEDFPSGNNPKGFDMRVGKLLGGRLRRADRNMLITAISAAALLFAGVRVARWFEPIHA</sequence>
<gene>
    <name evidence="1" type="ORF">PG997_013093</name>
</gene>
<dbReference type="PANTHER" id="PTHR36978">
    <property type="entry name" value="P-LOOP CONTAINING NUCLEOTIDE TRIPHOSPHATE HYDROLASE"/>
    <property type="match status" value="1"/>
</dbReference>
<evidence type="ECO:0000313" key="1">
    <source>
        <dbReference type="EMBL" id="KAK8066346.1"/>
    </source>
</evidence>
<protein>
    <recommendedName>
        <fullName evidence="3">P-loop containing nucleoside triphosphate hydrolase protein</fullName>
    </recommendedName>
</protein>
<comment type="caution">
    <text evidence="1">The sequence shown here is derived from an EMBL/GenBank/DDBJ whole genome shotgun (WGS) entry which is preliminary data.</text>
</comment>
<dbReference type="Pfam" id="PF17784">
    <property type="entry name" value="Sulfotransfer_4"/>
    <property type="match status" value="1"/>
</dbReference>
<dbReference type="PANTHER" id="PTHR36978:SF8">
    <property type="entry name" value="NAD DEPENDENT EPIMERASE_DEHYDRATASE"/>
    <property type="match status" value="1"/>
</dbReference>
<name>A0ABR1V575_9PEZI</name>
<evidence type="ECO:0008006" key="3">
    <source>
        <dbReference type="Google" id="ProtNLM"/>
    </source>
</evidence>
<accession>A0ABR1V575</accession>
<dbReference type="Gene3D" id="3.40.50.300">
    <property type="entry name" value="P-loop containing nucleotide triphosphate hydrolases"/>
    <property type="match status" value="1"/>
</dbReference>
<dbReference type="GeneID" id="92050467"/>
<keyword evidence="2" id="KW-1185">Reference proteome</keyword>
<dbReference type="EMBL" id="JAQQWN010000009">
    <property type="protein sequence ID" value="KAK8066346.1"/>
    <property type="molecule type" value="Genomic_DNA"/>
</dbReference>
<reference evidence="1 2" key="1">
    <citation type="submission" date="2023-01" db="EMBL/GenBank/DDBJ databases">
        <title>Analysis of 21 Apiospora genomes using comparative genomics revels a genus with tremendous synthesis potential of carbohydrate active enzymes and secondary metabolites.</title>
        <authorList>
            <person name="Sorensen T."/>
        </authorList>
    </citation>
    <scope>NUCLEOTIDE SEQUENCE [LARGE SCALE GENOMIC DNA]</scope>
    <source>
        <strain evidence="1 2">CBS 114990</strain>
    </source>
</reference>
<proteinExistence type="predicted"/>